<reference evidence="3" key="1">
    <citation type="submission" date="2018-03" db="EMBL/GenBank/DDBJ databases">
        <authorList>
            <person name="Guldener U."/>
        </authorList>
    </citation>
    <scope>NUCLEOTIDE SEQUENCE</scope>
</reference>
<dbReference type="AlphaFoldDB" id="A0AAE8ME41"/>
<name>A0AAE8ME41_9HYPO</name>
<proteinExistence type="predicted"/>
<accession>A0AAE8ME41</accession>
<keyword evidence="4" id="KW-1185">Reference proteome</keyword>
<sequence>MVSFKSALLLLALGAEALAASAPNPVCTSRLGTVSVSKIPQATSTVVQKVTVVKKVIRRINVYVIPRARTTTVTDTVQETVVETADHDVKTATEVVTDEQTDFVTNYHSETKTSTATSTTTKIITNTIAAPAGFVPVLSGDYRAKRAVANKVAAKPQAPPVAPANARAAVRVGTVVQYVTRVDCTKRVPSTTIKVVSTTIQGPRKTLKAKTKTSTKTSTETVTSTEFPPEVTETVTETTSPTVTETTDITSTTTLTETVTVETQVPQDYYSVCGSNNMLKTANGGLPIKYLSPSLGYAVEILGITDAYACCADCHQRSNCYMAAQPTSGGGCIQYRLPDTATCPSGQATWATWYSTHESQNYIFMNGPCGKMNNGGTFN</sequence>
<feature type="chain" id="PRO_5041995197" description="Apple domain-containing protein" evidence="2">
    <location>
        <begin position="20"/>
        <end position="379"/>
    </location>
</feature>
<feature type="signal peptide" evidence="2">
    <location>
        <begin position="1"/>
        <end position="19"/>
    </location>
</feature>
<evidence type="ECO:0008006" key="5">
    <source>
        <dbReference type="Google" id="ProtNLM"/>
    </source>
</evidence>
<comment type="caution">
    <text evidence="3">The sequence shown here is derived from an EMBL/GenBank/DDBJ whole genome shotgun (WGS) entry which is preliminary data.</text>
</comment>
<organism evidence="3 4">
    <name type="scientific">Fusarium torulosum</name>
    <dbReference type="NCBI Taxonomy" id="33205"/>
    <lineage>
        <taxon>Eukaryota</taxon>
        <taxon>Fungi</taxon>
        <taxon>Dikarya</taxon>
        <taxon>Ascomycota</taxon>
        <taxon>Pezizomycotina</taxon>
        <taxon>Sordariomycetes</taxon>
        <taxon>Hypocreomycetidae</taxon>
        <taxon>Hypocreales</taxon>
        <taxon>Nectriaceae</taxon>
        <taxon>Fusarium</taxon>
    </lineage>
</organism>
<protein>
    <recommendedName>
        <fullName evidence="5">Apple domain-containing protein</fullName>
    </recommendedName>
</protein>
<feature type="region of interest" description="Disordered" evidence="1">
    <location>
        <begin position="207"/>
        <end position="247"/>
    </location>
</feature>
<keyword evidence="2" id="KW-0732">Signal</keyword>
<gene>
    <name evidence="3" type="ORF">FTOL_09208</name>
</gene>
<evidence type="ECO:0000256" key="1">
    <source>
        <dbReference type="SAM" id="MobiDB-lite"/>
    </source>
</evidence>
<evidence type="ECO:0000256" key="2">
    <source>
        <dbReference type="SAM" id="SignalP"/>
    </source>
</evidence>
<feature type="compositionally biased region" description="Low complexity" evidence="1">
    <location>
        <begin position="214"/>
        <end position="247"/>
    </location>
</feature>
<evidence type="ECO:0000313" key="4">
    <source>
        <dbReference type="Proteomes" id="UP001187734"/>
    </source>
</evidence>
<evidence type="ECO:0000313" key="3">
    <source>
        <dbReference type="EMBL" id="SPJ81803.1"/>
    </source>
</evidence>
<dbReference type="EMBL" id="ONZP01000334">
    <property type="protein sequence ID" value="SPJ81803.1"/>
    <property type="molecule type" value="Genomic_DNA"/>
</dbReference>
<dbReference type="Proteomes" id="UP001187734">
    <property type="component" value="Unassembled WGS sequence"/>
</dbReference>